<dbReference type="PANTHER" id="PTHR46910:SF3">
    <property type="entry name" value="HALOTOLERANCE PROTEIN 9-RELATED"/>
    <property type="match status" value="1"/>
</dbReference>
<keyword evidence="3" id="KW-0238">DNA-binding</keyword>
<evidence type="ECO:0000313" key="8">
    <source>
        <dbReference type="Proteomes" id="UP001219933"/>
    </source>
</evidence>
<dbReference type="Pfam" id="PF00172">
    <property type="entry name" value="Zn_clus"/>
    <property type="match status" value="1"/>
</dbReference>
<feature type="compositionally biased region" description="Polar residues" evidence="5">
    <location>
        <begin position="48"/>
        <end position="57"/>
    </location>
</feature>
<name>A0AAF0EQ65_9BASI</name>
<evidence type="ECO:0000259" key="6">
    <source>
        <dbReference type="PROSITE" id="PS00463"/>
    </source>
</evidence>
<evidence type="ECO:0000256" key="2">
    <source>
        <dbReference type="ARBA" id="ARBA00022723"/>
    </source>
</evidence>
<dbReference type="GO" id="GO:0003677">
    <property type="term" value="F:DNA binding"/>
    <property type="evidence" value="ECO:0007669"/>
    <property type="project" value="UniProtKB-KW"/>
</dbReference>
<feature type="domain" description="Zn(2)-C6 fungal-type" evidence="6">
    <location>
        <begin position="83"/>
        <end position="111"/>
    </location>
</feature>
<dbReference type="InterPro" id="IPR036864">
    <property type="entry name" value="Zn2-C6_fun-type_DNA-bd_sf"/>
</dbReference>
<feature type="compositionally biased region" description="Low complexity" evidence="5">
    <location>
        <begin position="153"/>
        <end position="170"/>
    </location>
</feature>
<dbReference type="GO" id="GO:0000981">
    <property type="term" value="F:DNA-binding transcription factor activity, RNA polymerase II-specific"/>
    <property type="evidence" value="ECO:0007669"/>
    <property type="project" value="InterPro"/>
</dbReference>
<keyword evidence="4" id="KW-0539">Nucleus</keyword>
<dbReference type="GO" id="GO:0005634">
    <property type="term" value="C:nucleus"/>
    <property type="evidence" value="ECO:0007669"/>
    <property type="project" value="UniProtKB-SubCell"/>
</dbReference>
<sequence>MLTMPLNPSVQQSLSFAAPGERLSTPSFMAHDIHRSTSHPNQKRTDNQTDWNSSQSSRDTLYAHELLRSFRARHPDSAEGQAACDYCRKRKIKCDRKKPACGHCAQSGRVCTSNDVLRKRGPPSKKERAMMNSAGIVFKPRQASGKGKKDSRSSQYASSSGSGSDSINSSQTADVSLTNRVQPTQIQVTHPSPTGTGAQDGLFAPQMIHDIPTSQQNSIDFSQALSMTDALSEANDWTGMNIQGLPSTTKGLTSAPISAVQSWIDDENYACSMQKDPTFEQRVSHSPSTNMQTSPDCDDDADVCPIFGIVRHYNRPSDAVRVALSAQYEHHFLPPGMAIPESVCVRVLDNTGTVKFIPAHRYTKSTWNESYQHRMIEFPGHKSLSLRQLDDLAHDHHSPFLPGVFTDDDYNKLLQDACRMIRHESFSFLLERSMDRVFGVYPVFQKDTLQTWYRKAKESESSISKSLSQRRHRKALLLLFGAIGSCIGEEIKLDIGGESIPVRAWEFGDQCYRIARGLLTPKHQFTNGDELSLEYVQAVLLMHVYLVVTDVDHMGMLFTLHHSMASGTRMWSEHGSTMETVERELLKRSLWATFTLAIGGQLEHIHDQSWQFPMRAPEGLEAPSPLHGANGDDLSPEMLSTLLSDIRLHAYMAQLLDQRLYQGGASMNDIGTMRNLAIMMRDNLFAWTREAEMIRQRYVNSPTEAACTPLAGKSRKIYDVGAKLLMHFIQYTSSTTQ</sequence>
<dbReference type="GO" id="GO:0008270">
    <property type="term" value="F:zinc ion binding"/>
    <property type="evidence" value="ECO:0007669"/>
    <property type="project" value="InterPro"/>
</dbReference>
<evidence type="ECO:0000313" key="7">
    <source>
        <dbReference type="EMBL" id="WFD34551.1"/>
    </source>
</evidence>
<accession>A0AAF0EQ65</accession>
<dbReference type="InterPro" id="IPR001138">
    <property type="entry name" value="Zn2Cys6_DnaBD"/>
</dbReference>
<evidence type="ECO:0000256" key="3">
    <source>
        <dbReference type="ARBA" id="ARBA00023125"/>
    </source>
</evidence>
<dbReference type="SUPFAM" id="SSF57701">
    <property type="entry name" value="Zn2/Cys6 DNA-binding domain"/>
    <property type="match status" value="1"/>
</dbReference>
<dbReference type="EMBL" id="CP119878">
    <property type="protein sequence ID" value="WFD34551.1"/>
    <property type="molecule type" value="Genomic_DNA"/>
</dbReference>
<organism evidence="7 8">
    <name type="scientific">Malassezia cuniculi</name>
    <dbReference type="NCBI Taxonomy" id="948313"/>
    <lineage>
        <taxon>Eukaryota</taxon>
        <taxon>Fungi</taxon>
        <taxon>Dikarya</taxon>
        <taxon>Basidiomycota</taxon>
        <taxon>Ustilaginomycotina</taxon>
        <taxon>Malasseziomycetes</taxon>
        <taxon>Malasseziales</taxon>
        <taxon>Malasseziaceae</taxon>
        <taxon>Malassezia</taxon>
    </lineage>
</organism>
<dbReference type="PANTHER" id="PTHR46910">
    <property type="entry name" value="TRANSCRIPTION FACTOR PDR1"/>
    <property type="match status" value="1"/>
</dbReference>
<proteinExistence type="predicted"/>
<evidence type="ECO:0000256" key="4">
    <source>
        <dbReference type="ARBA" id="ARBA00023242"/>
    </source>
</evidence>
<keyword evidence="2" id="KW-0479">Metal-binding</keyword>
<evidence type="ECO:0000256" key="1">
    <source>
        <dbReference type="ARBA" id="ARBA00004123"/>
    </source>
</evidence>
<dbReference type="Gene3D" id="4.10.240.10">
    <property type="entry name" value="Zn(2)-C6 fungal-type DNA-binding domain"/>
    <property type="match status" value="1"/>
</dbReference>
<feature type="region of interest" description="Disordered" evidence="5">
    <location>
        <begin position="33"/>
        <end position="57"/>
    </location>
</feature>
<dbReference type="PROSITE" id="PS00463">
    <property type="entry name" value="ZN2_CY6_FUNGAL_1"/>
    <property type="match status" value="1"/>
</dbReference>
<dbReference type="InterPro" id="IPR050987">
    <property type="entry name" value="AtrR-like"/>
</dbReference>
<dbReference type="SMART" id="SM00066">
    <property type="entry name" value="GAL4"/>
    <property type="match status" value="1"/>
</dbReference>
<dbReference type="CDD" id="cd00067">
    <property type="entry name" value="GAL4"/>
    <property type="match status" value="1"/>
</dbReference>
<comment type="subcellular location">
    <subcellularLocation>
        <location evidence="1">Nucleus</location>
    </subcellularLocation>
</comment>
<dbReference type="CDD" id="cd12148">
    <property type="entry name" value="fungal_TF_MHR"/>
    <property type="match status" value="1"/>
</dbReference>
<gene>
    <name evidence="7" type="ORF">MCUN1_001392</name>
</gene>
<dbReference type="AlphaFoldDB" id="A0AAF0EQ65"/>
<dbReference type="Proteomes" id="UP001219933">
    <property type="component" value="Chromosome 2"/>
</dbReference>
<evidence type="ECO:0000256" key="5">
    <source>
        <dbReference type="SAM" id="MobiDB-lite"/>
    </source>
</evidence>
<protein>
    <recommendedName>
        <fullName evidence="6">Zn(2)-C6 fungal-type domain-containing protein</fullName>
    </recommendedName>
</protein>
<feature type="region of interest" description="Disordered" evidence="5">
    <location>
        <begin position="114"/>
        <end position="173"/>
    </location>
</feature>
<keyword evidence="8" id="KW-1185">Reference proteome</keyword>
<reference evidence="7" key="1">
    <citation type="submission" date="2023-03" db="EMBL/GenBank/DDBJ databases">
        <title>Mating type loci evolution in Malassezia.</title>
        <authorList>
            <person name="Coelho M.A."/>
        </authorList>
    </citation>
    <scope>NUCLEOTIDE SEQUENCE</scope>
    <source>
        <strain evidence="7">CBS 11721</strain>
    </source>
</reference>